<evidence type="ECO:0000313" key="3">
    <source>
        <dbReference type="WBParaSite" id="L893_g18248.t1"/>
    </source>
</evidence>
<keyword evidence="2" id="KW-1185">Reference proteome</keyword>
<sequence>MHARCSKTRWFYFIVVVLSQYATFTYRVFSTLMVLLTYLSCAQPFRFSQFMTERRIMQVFFAGHGAVMVLVALALPRVVEGIVIKGNIYIDGVTFLTYFAYVKQFLLMCLLVIMIILYVKSIQRLSQFSKMFSSSSGRNRRNQLLSVLIYCTPPNILMTLTIPREVCMITKGHHLNDTPRYKEICEMSNYIYQLVGNFRFFCASVCTLIAFSDYREPILKAFKKCVLRSEDYSIASNVRRREQELPEKCAKNDTKWIPTAERRLIFKDTKLERRICLD</sequence>
<dbReference type="AlphaFoldDB" id="A0A1I7YP04"/>
<accession>A0A1I7YP04</accession>
<name>A0A1I7YP04_9BILA</name>
<feature type="transmembrane region" description="Helical" evidence="1">
    <location>
        <begin position="56"/>
        <end position="75"/>
    </location>
</feature>
<evidence type="ECO:0000256" key="1">
    <source>
        <dbReference type="SAM" id="Phobius"/>
    </source>
</evidence>
<keyword evidence="1" id="KW-0472">Membrane</keyword>
<feature type="transmembrane region" description="Helical" evidence="1">
    <location>
        <begin position="105"/>
        <end position="123"/>
    </location>
</feature>
<protein>
    <submittedName>
        <fullName evidence="3">G_PROTEIN_RECEP_F1_2 domain-containing protein</fullName>
    </submittedName>
</protein>
<keyword evidence="1" id="KW-1133">Transmembrane helix</keyword>
<proteinExistence type="predicted"/>
<evidence type="ECO:0000313" key="2">
    <source>
        <dbReference type="Proteomes" id="UP000095287"/>
    </source>
</evidence>
<keyword evidence="1" id="KW-0812">Transmembrane</keyword>
<feature type="transmembrane region" description="Helical" evidence="1">
    <location>
        <begin position="190"/>
        <end position="211"/>
    </location>
</feature>
<feature type="transmembrane region" description="Helical" evidence="1">
    <location>
        <begin position="12"/>
        <end position="36"/>
    </location>
</feature>
<dbReference type="Proteomes" id="UP000095287">
    <property type="component" value="Unplaced"/>
</dbReference>
<reference evidence="3" key="1">
    <citation type="submission" date="2016-11" db="UniProtKB">
        <authorList>
            <consortium name="WormBaseParasite"/>
        </authorList>
    </citation>
    <scope>IDENTIFICATION</scope>
</reference>
<organism evidence="2 3">
    <name type="scientific">Steinernema glaseri</name>
    <dbReference type="NCBI Taxonomy" id="37863"/>
    <lineage>
        <taxon>Eukaryota</taxon>
        <taxon>Metazoa</taxon>
        <taxon>Ecdysozoa</taxon>
        <taxon>Nematoda</taxon>
        <taxon>Chromadorea</taxon>
        <taxon>Rhabditida</taxon>
        <taxon>Tylenchina</taxon>
        <taxon>Panagrolaimomorpha</taxon>
        <taxon>Strongyloidoidea</taxon>
        <taxon>Steinernematidae</taxon>
        <taxon>Steinernema</taxon>
    </lineage>
</organism>
<dbReference type="WBParaSite" id="L893_g18248.t1">
    <property type="protein sequence ID" value="L893_g18248.t1"/>
    <property type="gene ID" value="L893_g18248"/>
</dbReference>